<dbReference type="Proteomes" id="UP000595691">
    <property type="component" value="Chromosome"/>
</dbReference>
<evidence type="ECO:0000313" key="2">
    <source>
        <dbReference type="Proteomes" id="UP000595691"/>
    </source>
</evidence>
<keyword evidence="2" id="KW-1185">Reference proteome</keyword>
<dbReference type="InterPro" id="IPR024787">
    <property type="entry name" value="EcsC"/>
</dbReference>
<proteinExistence type="predicted"/>
<evidence type="ECO:0000313" key="1">
    <source>
        <dbReference type="EMBL" id="QQZ10612.1"/>
    </source>
</evidence>
<organism evidence="1 2">
    <name type="scientific">Heyndrickxia vini</name>
    <dbReference type="NCBI Taxonomy" id="1476025"/>
    <lineage>
        <taxon>Bacteria</taxon>
        <taxon>Bacillati</taxon>
        <taxon>Bacillota</taxon>
        <taxon>Bacilli</taxon>
        <taxon>Bacillales</taxon>
        <taxon>Bacillaceae</taxon>
        <taxon>Heyndrickxia</taxon>
    </lineage>
</organism>
<sequence length="277" mass="32538">MAWTKRDQIIGDQLQEWIQTLNQDNSNDFKDTYVKWLEHGYSLIPDKIKTPFFEKLDTWLFHLHSLIQSMQIQEDTRNRILSTARVFDDKVQTISDMRNLTIDQLSYIADQHSARHRLYSFIQGGVTGTGKSMILSTDFLVMIILNMRAVQIIAVSYGYDIKTPFEMMTSLKVFHAASLPKRLKGKAWELLLNDLEEQQYFYEGIDQVTSYQWLEEPFKQVAKAYLISLFQKEKDSKLSLIPLAIGAGANYQFSRKVTDFADKYYKFRYLYDKGWEL</sequence>
<reference evidence="1 2" key="1">
    <citation type="submission" date="2020-11" db="EMBL/GenBank/DDBJ databases">
        <title>Taxonomic evaluation of the Bacillus sporothermodurans group of bacteria based on whole genome sequences.</title>
        <authorList>
            <person name="Fiedler G."/>
            <person name="Herbstmann A.-D."/>
            <person name="Doll E."/>
            <person name="Wenning M."/>
            <person name="Brinks E."/>
            <person name="Kabisch J."/>
            <person name="Breitenwieser F."/>
            <person name="Lappann M."/>
            <person name="Boehnlein C."/>
            <person name="Franz C."/>
        </authorList>
    </citation>
    <scope>NUCLEOTIDE SEQUENCE [LARGE SCALE GENOMIC DNA]</scope>
    <source>
        <strain evidence="1 2">JCM 19841</strain>
    </source>
</reference>
<dbReference type="PANTHER" id="PTHR41260">
    <property type="entry name" value="PROTEIN ECSC"/>
    <property type="match status" value="1"/>
</dbReference>
<name>A0ABX7E8D4_9BACI</name>
<gene>
    <name evidence="1" type="ORF">I5776_06855</name>
</gene>
<dbReference type="RefSeq" id="WP_202779677.1">
    <property type="nucleotide sequence ID" value="NZ_CP065425.1"/>
</dbReference>
<accession>A0ABX7E8D4</accession>
<dbReference type="PANTHER" id="PTHR41260:SF1">
    <property type="entry name" value="PROTEIN ECSC"/>
    <property type="match status" value="1"/>
</dbReference>
<protein>
    <submittedName>
        <fullName evidence="1">EcsC family protein</fullName>
    </submittedName>
</protein>
<dbReference type="EMBL" id="CP065425">
    <property type="protein sequence ID" value="QQZ10612.1"/>
    <property type="molecule type" value="Genomic_DNA"/>
</dbReference>
<dbReference type="Pfam" id="PF12787">
    <property type="entry name" value="EcsC"/>
    <property type="match status" value="1"/>
</dbReference>